<dbReference type="InterPro" id="IPR008875">
    <property type="entry name" value="TraX"/>
</dbReference>
<dbReference type="Pfam" id="PF05857">
    <property type="entry name" value="TraX"/>
    <property type="match status" value="1"/>
</dbReference>
<evidence type="ECO:0000313" key="3">
    <source>
        <dbReference type="Proteomes" id="UP000095094"/>
    </source>
</evidence>
<comment type="caution">
    <text evidence="2">The sequence shown here is derived from an EMBL/GenBank/DDBJ whole genome shotgun (WGS) entry which is preliminary data.</text>
</comment>
<accession>A0A1E5GYB8</accession>
<dbReference type="AlphaFoldDB" id="A0A1E5GYB8"/>
<keyword evidence="3" id="KW-1185">Reference proteome</keyword>
<feature type="transmembrane region" description="Helical" evidence="1">
    <location>
        <begin position="12"/>
        <end position="30"/>
    </location>
</feature>
<evidence type="ECO:0000256" key="1">
    <source>
        <dbReference type="SAM" id="Phobius"/>
    </source>
</evidence>
<feature type="transmembrane region" description="Helical" evidence="1">
    <location>
        <begin position="165"/>
        <end position="183"/>
    </location>
</feature>
<dbReference type="EMBL" id="MIJY01000010">
    <property type="protein sequence ID" value="OEG17724.1"/>
    <property type="molecule type" value="Genomic_DNA"/>
</dbReference>
<sequence>MENKINAFHLKMIAIIAMLLNHIGSGFHLNEYSEPLFFFTELVGKLTFPIMAYLLVEGFHYTRNLKKYALRLTVFWLISIYPFHLLFFQNYPFDPTEFVNNIFFTLLMGLLLIISYEKTKSTLLHVLLVIGFSLATILSDWQLIGVLLIFGFYRINNVTLKKTIPLLYTTAFLFILLMIVYFISPSSVPWYEFLSVFGILGTAPLLLAYNGQRGYSPNWVKWGFYLFYPLHMIILILIRALM</sequence>
<keyword evidence="1" id="KW-0472">Membrane</keyword>
<feature type="transmembrane region" description="Helical" evidence="1">
    <location>
        <begin position="222"/>
        <end position="241"/>
    </location>
</feature>
<feature type="transmembrane region" description="Helical" evidence="1">
    <location>
        <begin position="36"/>
        <end position="56"/>
    </location>
</feature>
<dbReference type="RefSeq" id="WP_069662895.1">
    <property type="nucleotide sequence ID" value="NZ_JBHUJJ010000001.1"/>
</dbReference>
<feature type="transmembrane region" description="Helical" evidence="1">
    <location>
        <begin position="98"/>
        <end position="116"/>
    </location>
</feature>
<dbReference type="Proteomes" id="UP000095094">
    <property type="component" value="Unassembled WGS sequence"/>
</dbReference>
<reference evidence="3" key="1">
    <citation type="submission" date="2016-09" db="EMBL/GenBank/DDBJ databases">
        <authorList>
            <person name="Gulvik C.A."/>
        </authorList>
    </citation>
    <scope>NUCLEOTIDE SEQUENCE [LARGE SCALE GENOMIC DNA]</scope>
    <source>
        <strain evidence="3">LMG 8895</strain>
    </source>
</reference>
<name>A0A1E5GYB8_9ENTE</name>
<protein>
    <submittedName>
        <fullName evidence="2">Fimbrial assembly protein fimC</fullName>
    </submittedName>
</protein>
<keyword evidence="1" id="KW-0812">Transmembrane</keyword>
<gene>
    <name evidence="2" type="ORF">BCR25_17775</name>
</gene>
<keyword evidence="1" id="KW-1133">Transmembrane helix</keyword>
<feature type="transmembrane region" description="Helical" evidence="1">
    <location>
        <begin position="190"/>
        <end position="210"/>
    </location>
</feature>
<evidence type="ECO:0000313" key="2">
    <source>
        <dbReference type="EMBL" id="OEG17724.1"/>
    </source>
</evidence>
<organism evidence="2 3">
    <name type="scientific">Enterococcus termitis</name>
    <dbReference type="NCBI Taxonomy" id="332950"/>
    <lineage>
        <taxon>Bacteria</taxon>
        <taxon>Bacillati</taxon>
        <taxon>Bacillota</taxon>
        <taxon>Bacilli</taxon>
        <taxon>Lactobacillales</taxon>
        <taxon>Enterococcaceae</taxon>
        <taxon>Enterococcus</taxon>
    </lineage>
</organism>
<dbReference type="PATRIC" id="fig|332950.4.peg.1873"/>
<feature type="transmembrane region" description="Helical" evidence="1">
    <location>
        <begin position="123"/>
        <end position="153"/>
    </location>
</feature>
<dbReference type="OrthoDB" id="9781069at2"/>
<proteinExistence type="predicted"/>
<feature type="transmembrane region" description="Helical" evidence="1">
    <location>
        <begin position="68"/>
        <end position="86"/>
    </location>
</feature>